<evidence type="ECO:0000256" key="1">
    <source>
        <dbReference type="SAM" id="MobiDB-lite"/>
    </source>
</evidence>
<name>M0LKJ1_HALJT</name>
<gene>
    <name evidence="2" type="ORF">C444_07041</name>
</gene>
<dbReference type="EMBL" id="AOLY01000009">
    <property type="protein sequence ID" value="EMA32959.1"/>
    <property type="molecule type" value="Genomic_DNA"/>
</dbReference>
<dbReference type="Proteomes" id="UP000011524">
    <property type="component" value="Unassembled WGS sequence"/>
</dbReference>
<comment type="caution">
    <text evidence="2">The sequence shown here is derived from an EMBL/GenBank/DDBJ whole genome shotgun (WGS) entry which is preliminary data.</text>
</comment>
<feature type="region of interest" description="Disordered" evidence="1">
    <location>
        <begin position="1"/>
        <end position="38"/>
    </location>
</feature>
<dbReference type="AlphaFoldDB" id="M0LKJ1"/>
<accession>M0LKJ1</accession>
<protein>
    <submittedName>
        <fullName evidence="2">Uncharacterized protein</fullName>
    </submittedName>
</protein>
<reference evidence="2 3" key="1">
    <citation type="journal article" date="2014" name="PLoS Genet.">
        <title>Phylogenetically driven sequencing of extremely halophilic archaea reveals strategies for static and dynamic osmo-response.</title>
        <authorList>
            <person name="Becker E.A."/>
            <person name="Seitzer P.M."/>
            <person name="Tritt A."/>
            <person name="Larsen D."/>
            <person name="Krusor M."/>
            <person name="Yao A.I."/>
            <person name="Wu D."/>
            <person name="Madern D."/>
            <person name="Eisen J.A."/>
            <person name="Darling A.E."/>
            <person name="Facciotti M.T."/>
        </authorList>
    </citation>
    <scope>NUCLEOTIDE SEQUENCE [LARGE SCALE GENOMIC DNA]</scope>
    <source>
        <strain evidence="3">ATCC 49778 / DSM 6131 / JCM 7785 / NBRC 101032 / NCIMB 13157 / TR-1</strain>
    </source>
</reference>
<evidence type="ECO:0000313" key="3">
    <source>
        <dbReference type="Proteomes" id="UP000011524"/>
    </source>
</evidence>
<feature type="compositionally biased region" description="Basic and acidic residues" evidence="1">
    <location>
        <begin position="18"/>
        <end position="38"/>
    </location>
</feature>
<organism evidence="2 3">
    <name type="scientific">Haloarcula japonica (strain ATCC 49778 / DSM 6131 / JCM 7785 / NBRC 101032 / NCIMB 13157 / TR-1)</name>
    <dbReference type="NCBI Taxonomy" id="1227453"/>
    <lineage>
        <taxon>Archaea</taxon>
        <taxon>Methanobacteriati</taxon>
        <taxon>Methanobacteriota</taxon>
        <taxon>Stenosarchaea group</taxon>
        <taxon>Halobacteria</taxon>
        <taxon>Halobacteriales</taxon>
        <taxon>Haloarculaceae</taxon>
        <taxon>Haloarcula</taxon>
    </lineage>
</organism>
<sequence>MTEAAATTPKGFARSRSRIRDHPPTDDEDHVERDEGDQ</sequence>
<proteinExistence type="predicted"/>
<evidence type="ECO:0000313" key="2">
    <source>
        <dbReference type="EMBL" id="EMA32959.1"/>
    </source>
</evidence>
<keyword evidence="3" id="KW-1185">Reference proteome</keyword>